<dbReference type="Pfam" id="PF10344">
    <property type="entry name" value="Hobbit"/>
    <property type="match status" value="1"/>
</dbReference>
<dbReference type="Proteomes" id="UP000053676">
    <property type="component" value="Unassembled WGS sequence"/>
</dbReference>
<dbReference type="KEGG" id="nai:NECAME_15326"/>
<evidence type="ECO:0000313" key="1">
    <source>
        <dbReference type="EMBL" id="ETN69430.1"/>
    </source>
</evidence>
<protein>
    <submittedName>
        <fullName evidence="1">Uncharacterized protein</fullName>
    </submittedName>
</protein>
<organism evidence="1 2">
    <name type="scientific">Necator americanus</name>
    <name type="common">Human hookworm</name>
    <dbReference type="NCBI Taxonomy" id="51031"/>
    <lineage>
        <taxon>Eukaryota</taxon>
        <taxon>Metazoa</taxon>
        <taxon>Ecdysozoa</taxon>
        <taxon>Nematoda</taxon>
        <taxon>Chromadorea</taxon>
        <taxon>Rhabditida</taxon>
        <taxon>Rhabditina</taxon>
        <taxon>Rhabditomorpha</taxon>
        <taxon>Strongyloidea</taxon>
        <taxon>Ancylostomatidae</taxon>
        <taxon>Bunostominae</taxon>
        <taxon>Necator</taxon>
    </lineage>
</organism>
<dbReference type="InterPro" id="IPR045167">
    <property type="entry name" value="Hobbit"/>
</dbReference>
<dbReference type="EMBL" id="KI669111">
    <property type="protein sequence ID" value="ETN69430.1"/>
    <property type="molecule type" value="Genomic_DNA"/>
</dbReference>
<name>W2SIM2_NECAM</name>
<reference evidence="2" key="1">
    <citation type="journal article" date="2014" name="Nat. Genet.">
        <title>Genome of the human hookworm Necator americanus.</title>
        <authorList>
            <person name="Tang Y.T."/>
            <person name="Gao X."/>
            <person name="Rosa B.A."/>
            <person name="Abubucker S."/>
            <person name="Hallsworth-Pepin K."/>
            <person name="Martin J."/>
            <person name="Tyagi R."/>
            <person name="Heizer E."/>
            <person name="Zhang X."/>
            <person name="Bhonagiri-Palsikar V."/>
            <person name="Minx P."/>
            <person name="Warren W.C."/>
            <person name="Wang Q."/>
            <person name="Zhan B."/>
            <person name="Hotez P.J."/>
            <person name="Sternberg P.W."/>
            <person name="Dougall A."/>
            <person name="Gaze S.T."/>
            <person name="Mulvenna J."/>
            <person name="Sotillo J."/>
            <person name="Ranganathan S."/>
            <person name="Rabelo E.M."/>
            <person name="Wilson R.K."/>
            <person name="Felgner P.L."/>
            <person name="Bethony J."/>
            <person name="Hawdon J.M."/>
            <person name="Gasser R.B."/>
            <person name="Loukas A."/>
            <person name="Mitreva M."/>
        </authorList>
    </citation>
    <scope>NUCLEOTIDE SEQUENCE [LARGE SCALE GENOMIC DNA]</scope>
</reference>
<gene>
    <name evidence="1" type="ORF">NECAME_15326</name>
</gene>
<sequence>MRTASRYDDSRILFLPDLKLRVELDWICSGDPHDHHSVTLCSPDRLPHYSTDHDSYRAFRSSSLDLSLSFDVAAAADSGETGDRLPHNTLTMKNRNVRKGCLFGTSSFPKPQLGKHFR</sequence>
<dbReference type="PANTHER" id="PTHR15678:SF6">
    <property type="entry name" value="BRIDGE-LIKE LIPID TRANSFER PROTEIN FAMILY MEMBER 2"/>
    <property type="match status" value="1"/>
</dbReference>
<dbReference type="STRING" id="51031.W2SIM2"/>
<dbReference type="OrthoDB" id="1562405at2759"/>
<dbReference type="AlphaFoldDB" id="W2SIM2"/>
<evidence type="ECO:0000313" key="2">
    <source>
        <dbReference type="Proteomes" id="UP000053676"/>
    </source>
</evidence>
<proteinExistence type="predicted"/>
<accession>W2SIM2</accession>
<keyword evidence="2" id="KW-1185">Reference proteome</keyword>
<dbReference type="PANTHER" id="PTHR15678">
    <property type="entry name" value="ANTIGEN MLAA-22-RELATED"/>
    <property type="match status" value="1"/>
</dbReference>